<dbReference type="InterPro" id="IPR000866">
    <property type="entry name" value="AhpC/TSA"/>
</dbReference>
<dbReference type="PROSITE" id="PS51352">
    <property type="entry name" value="THIOREDOXIN_2"/>
    <property type="match status" value="1"/>
</dbReference>
<dbReference type="InterPro" id="IPR019479">
    <property type="entry name" value="Peroxiredoxin_C"/>
</dbReference>
<evidence type="ECO:0000313" key="12">
    <source>
        <dbReference type="Proteomes" id="UP000265427"/>
    </source>
</evidence>
<keyword evidence="4" id="KW-0049">Antioxidant</keyword>
<sequence length="283" mass="31077">MQHLRSAVVRAACTQLRRPVAAAAARSFPQASQAFVQPAMSVRFASSRRGPLVPTADDDDEDDDDFDYGDYFDGDDEDDEDNKVKYPAAKAFVGKPAPSFTAPAVVRGDISEISLSDYLGKYVVLFFYPKDFTYVCPTEIIAFNDRAKEFEAVGAQLIAASTDTPEVHLAWTRTPRNVGGLGKMKIPIVADVTKVISAKYGTLGESNGFPYRGLFIIDGEGILQSYTINNNPVGRSVDEALRLVKAFQFVEEHGEVCPANWQPGQATIVTNPKDSQEYFKNVK</sequence>
<protein>
    <recommendedName>
        <fullName evidence="2">thioredoxin-dependent peroxiredoxin</fullName>
        <ecNumber evidence="2">1.11.1.24</ecNumber>
    </recommendedName>
</protein>
<dbReference type="InterPro" id="IPR050217">
    <property type="entry name" value="Peroxiredoxin"/>
</dbReference>
<dbReference type="AlphaFoldDB" id="A0A397AHA5"/>
<reference evidence="11 12" key="1">
    <citation type="submission" date="2018-08" db="EMBL/GenBank/DDBJ databases">
        <title>Aphanomyces genome sequencing and annotation.</title>
        <authorList>
            <person name="Minardi D."/>
            <person name="Oidtmann B."/>
            <person name="Van Der Giezen M."/>
            <person name="Studholme D.J."/>
        </authorList>
    </citation>
    <scope>NUCLEOTIDE SEQUENCE [LARGE SCALE GENOMIC DNA]</scope>
    <source>
        <strain evidence="11 12">Kv</strain>
    </source>
</reference>
<dbReference type="InterPro" id="IPR036249">
    <property type="entry name" value="Thioredoxin-like_sf"/>
</dbReference>
<evidence type="ECO:0000256" key="5">
    <source>
        <dbReference type="ARBA" id="ARBA00023002"/>
    </source>
</evidence>
<evidence type="ECO:0000256" key="7">
    <source>
        <dbReference type="ARBA" id="ARBA00023284"/>
    </source>
</evidence>
<gene>
    <name evidence="11" type="ORF">DYB36_003960</name>
</gene>
<evidence type="ECO:0000313" key="11">
    <source>
        <dbReference type="EMBL" id="RHY04841.1"/>
    </source>
</evidence>
<dbReference type="GO" id="GO:0033554">
    <property type="term" value="P:cellular response to stress"/>
    <property type="evidence" value="ECO:0007669"/>
    <property type="project" value="TreeGrafter"/>
</dbReference>
<keyword evidence="5" id="KW-0560">Oxidoreductase</keyword>
<evidence type="ECO:0000256" key="4">
    <source>
        <dbReference type="ARBA" id="ARBA00022862"/>
    </source>
</evidence>
<organism evidence="11 12">
    <name type="scientific">Aphanomyces astaci</name>
    <name type="common">Crayfish plague agent</name>
    <dbReference type="NCBI Taxonomy" id="112090"/>
    <lineage>
        <taxon>Eukaryota</taxon>
        <taxon>Sar</taxon>
        <taxon>Stramenopiles</taxon>
        <taxon>Oomycota</taxon>
        <taxon>Saprolegniomycetes</taxon>
        <taxon>Saprolegniales</taxon>
        <taxon>Verrucalvaceae</taxon>
        <taxon>Aphanomyces</taxon>
    </lineage>
</organism>
<dbReference type="PANTHER" id="PTHR10681">
    <property type="entry name" value="THIOREDOXIN PEROXIDASE"/>
    <property type="match status" value="1"/>
</dbReference>
<feature type="region of interest" description="Disordered" evidence="9">
    <location>
        <begin position="50"/>
        <end position="81"/>
    </location>
</feature>
<dbReference type="SUPFAM" id="SSF52833">
    <property type="entry name" value="Thioredoxin-like"/>
    <property type="match status" value="1"/>
</dbReference>
<dbReference type="Proteomes" id="UP000265427">
    <property type="component" value="Unassembled WGS sequence"/>
</dbReference>
<dbReference type="PANTHER" id="PTHR10681:SF128">
    <property type="entry name" value="THIOREDOXIN-DEPENDENT PEROXIDE REDUCTASE, MITOCHONDRIAL"/>
    <property type="match status" value="1"/>
</dbReference>
<evidence type="ECO:0000256" key="3">
    <source>
        <dbReference type="ARBA" id="ARBA00022559"/>
    </source>
</evidence>
<comment type="catalytic activity">
    <reaction evidence="8">
        <text>a hydroperoxide + [thioredoxin]-dithiol = an alcohol + [thioredoxin]-disulfide + H2O</text>
        <dbReference type="Rhea" id="RHEA:62620"/>
        <dbReference type="Rhea" id="RHEA-COMP:10698"/>
        <dbReference type="Rhea" id="RHEA-COMP:10700"/>
        <dbReference type="ChEBI" id="CHEBI:15377"/>
        <dbReference type="ChEBI" id="CHEBI:29950"/>
        <dbReference type="ChEBI" id="CHEBI:30879"/>
        <dbReference type="ChEBI" id="CHEBI:35924"/>
        <dbReference type="ChEBI" id="CHEBI:50058"/>
        <dbReference type="EC" id="1.11.1.24"/>
    </reaction>
</comment>
<dbReference type="GO" id="GO:0042744">
    <property type="term" value="P:hydrogen peroxide catabolic process"/>
    <property type="evidence" value="ECO:0007669"/>
    <property type="project" value="TreeGrafter"/>
</dbReference>
<name>A0A397AHA5_APHAT</name>
<evidence type="ECO:0000256" key="1">
    <source>
        <dbReference type="ARBA" id="ARBA00009796"/>
    </source>
</evidence>
<evidence type="ECO:0000259" key="10">
    <source>
        <dbReference type="PROSITE" id="PS51352"/>
    </source>
</evidence>
<proteinExistence type="inferred from homology"/>
<dbReference type="EC" id="1.11.1.24" evidence="2"/>
<keyword evidence="6" id="KW-1015">Disulfide bond</keyword>
<dbReference type="Pfam" id="PF00578">
    <property type="entry name" value="AhpC-TSA"/>
    <property type="match status" value="1"/>
</dbReference>
<comment type="caution">
    <text evidence="11">The sequence shown here is derived from an EMBL/GenBank/DDBJ whole genome shotgun (WGS) entry which is preliminary data.</text>
</comment>
<comment type="similarity">
    <text evidence="1">Belongs to the peroxiredoxin family. AhpC/Prx1 subfamily.</text>
</comment>
<accession>A0A397AHA5</accession>
<dbReference type="GO" id="GO:0008379">
    <property type="term" value="F:thioredoxin peroxidase activity"/>
    <property type="evidence" value="ECO:0007669"/>
    <property type="project" value="TreeGrafter"/>
</dbReference>
<evidence type="ECO:0000256" key="9">
    <source>
        <dbReference type="SAM" id="MobiDB-lite"/>
    </source>
</evidence>
<evidence type="ECO:0000256" key="2">
    <source>
        <dbReference type="ARBA" id="ARBA00013017"/>
    </source>
</evidence>
<dbReference type="Gene3D" id="3.40.30.10">
    <property type="entry name" value="Glutaredoxin"/>
    <property type="match status" value="1"/>
</dbReference>
<keyword evidence="3" id="KW-0575">Peroxidase</keyword>
<feature type="domain" description="Thioredoxin" evidence="10">
    <location>
        <begin position="91"/>
        <end position="249"/>
    </location>
</feature>
<dbReference type="FunFam" id="3.40.30.10:FF:000003">
    <property type="entry name" value="Peroxiredoxin 1"/>
    <property type="match status" value="1"/>
</dbReference>
<dbReference type="Pfam" id="PF10417">
    <property type="entry name" value="1-cysPrx_C"/>
    <property type="match status" value="1"/>
</dbReference>
<dbReference type="InterPro" id="IPR013766">
    <property type="entry name" value="Thioredoxin_domain"/>
</dbReference>
<dbReference type="EMBL" id="QUSZ01006713">
    <property type="protein sequence ID" value="RHY04841.1"/>
    <property type="molecule type" value="Genomic_DNA"/>
</dbReference>
<dbReference type="CDD" id="cd03015">
    <property type="entry name" value="PRX_Typ2cys"/>
    <property type="match status" value="1"/>
</dbReference>
<keyword evidence="7" id="KW-0676">Redox-active center</keyword>
<dbReference type="GO" id="GO:0005829">
    <property type="term" value="C:cytosol"/>
    <property type="evidence" value="ECO:0007669"/>
    <property type="project" value="TreeGrafter"/>
</dbReference>
<evidence type="ECO:0000256" key="8">
    <source>
        <dbReference type="ARBA" id="ARBA00049091"/>
    </source>
</evidence>
<dbReference type="VEuPathDB" id="FungiDB:H257_00491"/>
<dbReference type="GO" id="GO:0006979">
    <property type="term" value="P:response to oxidative stress"/>
    <property type="evidence" value="ECO:0007669"/>
    <property type="project" value="TreeGrafter"/>
</dbReference>
<feature type="compositionally biased region" description="Acidic residues" evidence="9">
    <location>
        <begin position="56"/>
        <end position="81"/>
    </location>
</feature>
<dbReference type="GO" id="GO:0045454">
    <property type="term" value="P:cell redox homeostasis"/>
    <property type="evidence" value="ECO:0007669"/>
    <property type="project" value="TreeGrafter"/>
</dbReference>
<evidence type="ECO:0000256" key="6">
    <source>
        <dbReference type="ARBA" id="ARBA00023157"/>
    </source>
</evidence>